<proteinExistence type="predicted"/>
<organism evidence="2 3">
    <name type="scientific">Rhodonellum ikkaensis</name>
    <dbReference type="NCBI Taxonomy" id="336829"/>
    <lineage>
        <taxon>Bacteria</taxon>
        <taxon>Pseudomonadati</taxon>
        <taxon>Bacteroidota</taxon>
        <taxon>Cytophagia</taxon>
        <taxon>Cytophagales</taxon>
        <taxon>Cytophagaceae</taxon>
        <taxon>Rhodonellum</taxon>
    </lineage>
</organism>
<dbReference type="Proteomes" id="UP000199663">
    <property type="component" value="Unassembled WGS sequence"/>
</dbReference>
<keyword evidence="3" id="KW-1185">Reference proteome</keyword>
<feature type="transmembrane region" description="Helical" evidence="1">
    <location>
        <begin position="49"/>
        <end position="71"/>
    </location>
</feature>
<evidence type="ECO:0000256" key="1">
    <source>
        <dbReference type="SAM" id="Phobius"/>
    </source>
</evidence>
<evidence type="ECO:0000313" key="3">
    <source>
        <dbReference type="Proteomes" id="UP000199663"/>
    </source>
</evidence>
<comment type="caution">
    <text evidence="2">The sequence shown here is derived from an EMBL/GenBank/DDBJ whole genome shotgun (WGS) entry which is preliminary data.</text>
</comment>
<dbReference type="RefSeq" id="WP_019599931.1">
    <property type="nucleotide sequence ID" value="NZ_FNQC01000017.1"/>
</dbReference>
<accession>A0A1H3TFQ7</accession>
<keyword evidence="1" id="KW-1133">Transmembrane helix</keyword>
<protein>
    <recommendedName>
        <fullName evidence="4">YceK/YidQ family lipoprotein</fullName>
    </recommendedName>
</protein>
<dbReference type="PROSITE" id="PS51257">
    <property type="entry name" value="PROKAR_LIPOPROTEIN"/>
    <property type="match status" value="1"/>
</dbReference>
<dbReference type="EMBL" id="FNQC01000017">
    <property type="protein sequence ID" value="SDZ48777.1"/>
    <property type="molecule type" value="Genomic_DNA"/>
</dbReference>
<keyword evidence="1" id="KW-0812">Transmembrane</keyword>
<gene>
    <name evidence="2" type="ORF">SAMN05444412_11724</name>
</gene>
<evidence type="ECO:0008006" key="4">
    <source>
        <dbReference type="Google" id="ProtNLM"/>
    </source>
</evidence>
<keyword evidence="1" id="KW-0472">Membrane</keyword>
<sequence>MKKLLHFTLIVLLSASVTGCATVFGGPVSEYQRTKPQPGEPQREVRVGALIADILLFMPGLIVDFATGAIYKPQPTAN</sequence>
<reference evidence="2 3" key="1">
    <citation type="submission" date="2016-10" db="EMBL/GenBank/DDBJ databases">
        <authorList>
            <person name="Varghese N."/>
            <person name="Submissions S."/>
        </authorList>
    </citation>
    <scope>NUCLEOTIDE SEQUENCE [LARGE SCALE GENOMIC DNA]</scope>
    <source>
        <strain evidence="2 3">DSM 17997</strain>
    </source>
</reference>
<name>A0A1H3TFQ7_9BACT</name>
<evidence type="ECO:0000313" key="2">
    <source>
        <dbReference type="EMBL" id="SDZ48777.1"/>
    </source>
</evidence>